<keyword evidence="10" id="KW-1185">Reference proteome</keyword>
<dbReference type="GO" id="GO:0046872">
    <property type="term" value="F:metal ion binding"/>
    <property type="evidence" value="ECO:0007669"/>
    <property type="project" value="UniProtKB-KW"/>
</dbReference>
<dbReference type="OrthoDB" id="6749593at2759"/>
<proteinExistence type="inferred from homology"/>
<evidence type="ECO:0000256" key="6">
    <source>
        <dbReference type="ARBA" id="ARBA00022801"/>
    </source>
</evidence>
<dbReference type="Pfam" id="PF13359">
    <property type="entry name" value="DDE_Tnp_4"/>
    <property type="match status" value="1"/>
</dbReference>
<evidence type="ECO:0000256" key="3">
    <source>
        <dbReference type="ARBA" id="ARBA00006958"/>
    </source>
</evidence>
<evidence type="ECO:0000256" key="5">
    <source>
        <dbReference type="ARBA" id="ARBA00022723"/>
    </source>
</evidence>
<dbReference type="GO" id="GO:0004518">
    <property type="term" value="F:nuclease activity"/>
    <property type="evidence" value="ECO:0007669"/>
    <property type="project" value="UniProtKB-KW"/>
</dbReference>
<dbReference type="InParanoid" id="A0A2J7R481"/>
<dbReference type="InterPro" id="IPR027806">
    <property type="entry name" value="HARBI1_dom"/>
</dbReference>
<evidence type="ECO:0000256" key="7">
    <source>
        <dbReference type="ARBA" id="ARBA00023242"/>
    </source>
</evidence>
<dbReference type="PANTHER" id="PTHR22930:SF269">
    <property type="entry name" value="NUCLEASE HARBI1-LIKE PROTEIN"/>
    <property type="match status" value="1"/>
</dbReference>
<dbReference type="EMBL" id="NEVH01007578">
    <property type="protein sequence ID" value="PNF35644.1"/>
    <property type="molecule type" value="Genomic_DNA"/>
</dbReference>
<dbReference type="Proteomes" id="UP000235965">
    <property type="component" value="Unassembled WGS sequence"/>
</dbReference>
<gene>
    <name evidence="9" type="ORF">B7P43_G18132</name>
</gene>
<keyword evidence="6" id="KW-0378">Hydrolase</keyword>
<feature type="non-terminal residue" evidence="9">
    <location>
        <position position="1"/>
    </location>
</feature>
<dbReference type="AlphaFoldDB" id="A0A2J7R481"/>
<dbReference type="GO" id="GO:0016787">
    <property type="term" value="F:hydrolase activity"/>
    <property type="evidence" value="ECO:0007669"/>
    <property type="project" value="UniProtKB-KW"/>
</dbReference>
<feature type="domain" description="DDE Tnp4" evidence="8">
    <location>
        <begin position="78"/>
        <end position="234"/>
    </location>
</feature>
<dbReference type="PANTHER" id="PTHR22930">
    <property type="match status" value="1"/>
</dbReference>
<sequence>LNINECVFLRFGYLASGYSYKSIGYSYRMGDRTVDKTVNEVSIAIWRNMQQLYLPQPTREMWISIASRWHFPHCLGVIDGKHIVIKKPNKSGSSFFNYKHDFSIVLMAAVEAHYTFNFVDVGSMGRFSDGSIFLSSQLGRKLDKGTLGLPPPADLPSFEHALPYVFVGDEAFPRRRIMGSYENKLFNYRLSRARQTVECAFGILASRCRVFQRPFEIKVTSVVDVVKAACVLHNYLRRNAVISCDNEQNGLDETLPT</sequence>
<evidence type="ECO:0000256" key="2">
    <source>
        <dbReference type="ARBA" id="ARBA00004123"/>
    </source>
</evidence>
<keyword evidence="5" id="KW-0479">Metal-binding</keyword>
<reference evidence="9 10" key="1">
    <citation type="submission" date="2017-12" db="EMBL/GenBank/DDBJ databases">
        <title>Hemimetabolous genomes reveal molecular basis of termite eusociality.</title>
        <authorList>
            <person name="Harrison M.C."/>
            <person name="Jongepier E."/>
            <person name="Robertson H.M."/>
            <person name="Arning N."/>
            <person name="Bitard-Feildel T."/>
            <person name="Chao H."/>
            <person name="Childers C.P."/>
            <person name="Dinh H."/>
            <person name="Doddapaneni H."/>
            <person name="Dugan S."/>
            <person name="Gowin J."/>
            <person name="Greiner C."/>
            <person name="Han Y."/>
            <person name="Hu H."/>
            <person name="Hughes D.S.T."/>
            <person name="Huylmans A.-K."/>
            <person name="Kemena C."/>
            <person name="Kremer L.P.M."/>
            <person name="Lee S.L."/>
            <person name="Lopez-Ezquerra A."/>
            <person name="Mallet L."/>
            <person name="Monroy-Kuhn J.M."/>
            <person name="Moser A."/>
            <person name="Murali S.C."/>
            <person name="Muzny D.M."/>
            <person name="Otani S."/>
            <person name="Piulachs M.-D."/>
            <person name="Poelchau M."/>
            <person name="Qu J."/>
            <person name="Schaub F."/>
            <person name="Wada-Katsumata A."/>
            <person name="Worley K.C."/>
            <person name="Xie Q."/>
            <person name="Ylla G."/>
            <person name="Poulsen M."/>
            <person name="Gibbs R.A."/>
            <person name="Schal C."/>
            <person name="Richards S."/>
            <person name="Belles X."/>
            <person name="Korb J."/>
            <person name="Bornberg-Bauer E."/>
        </authorList>
    </citation>
    <scope>NUCLEOTIDE SEQUENCE [LARGE SCALE GENOMIC DNA]</scope>
    <source>
        <tissue evidence="9">Whole body</tissue>
    </source>
</reference>
<keyword evidence="4" id="KW-0540">Nuclease</keyword>
<dbReference type="InterPro" id="IPR045249">
    <property type="entry name" value="HARBI1-like"/>
</dbReference>
<comment type="caution">
    <text evidence="9">The sequence shown here is derived from an EMBL/GenBank/DDBJ whole genome shotgun (WGS) entry which is preliminary data.</text>
</comment>
<comment type="similarity">
    <text evidence="3">Belongs to the HARBI1 family.</text>
</comment>
<comment type="subcellular location">
    <subcellularLocation>
        <location evidence="2">Nucleus</location>
    </subcellularLocation>
</comment>
<keyword evidence="7" id="KW-0539">Nucleus</keyword>
<evidence type="ECO:0000256" key="1">
    <source>
        <dbReference type="ARBA" id="ARBA00001968"/>
    </source>
</evidence>
<evidence type="ECO:0000313" key="10">
    <source>
        <dbReference type="Proteomes" id="UP000235965"/>
    </source>
</evidence>
<evidence type="ECO:0000313" key="9">
    <source>
        <dbReference type="EMBL" id="PNF35644.1"/>
    </source>
</evidence>
<evidence type="ECO:0000259" key="8">
    <source>
        <dbReference type="Pfam" id="PF13359"/>
    </source>
</evidence>
<organism evidence="9 10">
    <name type="scientific">Cryptotermes secundus</name>
    <dbReference type="NCBI Taxonomy" id="105785"/>
    <lineage>
        <taxon>Eukaryota</taxon>
        <taxon>Metazoa</taxon>
        <taxon>Ecdysozoa</taxon>
        <taxon>Arthropoda</taxon>
        <taxon>Hexapoda</taxon>
        <taxon>Insecta</taxon>
        <taxon>Pterygota</taxon>
        <taxon>Neoptera</taxon>
        <taxon>Polyneoptera</taxon>
        <taxon>Dictyoptera</taxon>
        <taxon>Blattodea</taxon>
        <taxon>Blattoidea</taxon>
        <taxon>Termitoidae</taxon>
        <taxon>Kalotermitidae</taxon>
        <taxon>Cryptotermitinae</taxon>
        <taxon>Cryptotermes</taxon>
    </lineage>
</organism>
<dbReference type="GO" id="GO:0005634">
    <property type="term" value="C:nucleus"/>
    <property type="evidence" value="ECO:0007669"/>
    <property type="project" value="UniProtKB-SubCell"/>
</dbReference>
<dbReference type="STRING" id="105785.A0A2J7R481"/>
<comment type="cofactor">
    <cofactor evidence="1">
        <name>a divalent metal cation</name>
        <dbReference type="ChEBI" id="CHEBI:60240"/>
    </cofactor>
</comment>
<evidence type="ECO:0000256" key="4">
    <source>
        <dbReference type="ARBA" id="ARBA00022722"/>
    </source>
</evidence>
<name>A0A2J7R481_9NEOP</name>
<accession>A0A2J7R481</accession>
<protein>
    <recommendedName>
        <fullName evidence="8">DDE Tnp4 domain-containing protein</fullName>
    </recommendedName>
</protein>